<gene>
    <name evidence="1" type="ORF">ENI13_00240</name>
</gene>
<sequence length="65" mass="7641">MLRGCDRRKECSFNKDRARIYVSDSHLLYLKADPEERKKALEKRKRMVKLLKTKKAVAKLVFSSG</sequence>
<evidence type="ECO:0000313" key="1">
    <source>
        <dbReference type="EMBL" id="HEB13391.1"/>
    </source>
</evidence>
<dbReference type="Proteomes" id="UP000885695">
    <property type="component" value="Unassembled WGS sequence"/>
</dbReference>
<accession>A0A7C1P581</accession>
<name>A0A7C1P581_UNCC3</name>
<dbReference type="EMBL" id="DRHL01000011">
    <property type="protein sequence ID" value="HEB13391.1"/>
    <property type="molecule type" value="Genomic_DNA"/>
</dbReference>
<dbReference type="AlphaFoldDB" id="A0A7C1P581"/>
<comment type="caution">
    <text evidence="1">The sequence shown here is derived from an EMBL/GenBank/DDBJ whole genome shotgun (WGS) entry which is preliminary data.</text>
</comment>
<organism evidence="1">
    <name type="scientific">candidate division CPR3 bacterium</name>
    <dbReference type="NCBI Taxonomy" id="2268181"/>
    <lineage>
        <taxon>Bacteria</taxon>
        <taxon>Bacteria division CPR3</taxon>
    </lineage>
</organism>
<protein>
    <submittedName>
        <fullName evidence="1">Uncharacterized protein</fullName>
    </submittedName>
</protein>
<reference evidence="1" key="1">
    <citation type="journal article" date="2020" name="mSystems">
        <title>Genome- and Community-Level Interaction Insights into Carbon Utilization and Element Cycling Functions of Hydrothermarchaeota in Hydrothermal Sediment.</title>
        <authorList>
            <person name="Zhou Z."/>
            <person name="Liu Y."/>
            <person name="Xu W."/>
            <person name="Pan J."/>
            <person name="Luo Z.H."/>
            <person name="Li M."/>
        </authorList>
    </citation>
    <scope>NUCLEOTIDE SEQUENCE [LARGE SCALE GENOMIC DNA]</scope>
    <source>
        <strain evidence="1">HyVt-369</strain>
    </source>
</reference>
<proteinExistence type="predicted"/>